<keyword evidence="7" id="KW-0687">Ribonucleoprotein</keyword>
<feature type="compositionally biased region" description="Basic and acidic residues" evidence="9">
    <location>
        <begin position="282"/>
        <end position="293"/>
    </location>
</feature>
<protein>
    <recommendedName>
        <fullName evidence="8">Large ribosomal subunit protein mL67</fullName>
    </recommendedName>
</protein>
<dbReference type="PANTHER" id="PTHR28184">
    <property type="entry name" value="MITOCHONDRIAL HOMOLOGOUS RECOMBINATION PROTEIN 1"/>
    <property type="match status" value="1"/>
</dbReference>
<keyword evidence="4" id="KW-0805">Transcription regulation</keyword>
<dbReference type="PANTHER" id="PTHR28184:SF1">
    <property type="entry name" value="LARGE RIBOSOMAL SUBUNIT PROTEIN ML67"/>
    <property type="match status" value="1"/>
</dbReference>
<proteinExistence type="inferred from homology"/>
<evidence type="ECO:0000256" key="7">
    <source>
        <dbReference type="ARBA" id="ARBA00023274"/>
    </source>
</evidence>
<dbReference type="InterPro" id="IPR024629">
    <property type="entry name" value="Ribosomal_mL67"/>
</dbReference>
<dbReference type="GO" id="GO:0003697">
    <property type="term" value="F:single-stranded DNA binding"/>
    <property type="evidence" value="ECO:0007669"/>
    <property type="project" value="InterPro"/>
</dbReference>
<name>A0A4Z1P2N8_9PEZI</name>
<keyword evidence="3" id="KW-0689">Ribosomal protein</keyword>
<dbReference type="GO" id="GO:0005840">
    <property type="term" value="C:ribosome"/>
    <property type="evidence" value="ECO:0007669"/>
    <property type="project" value="UniProtKB-KW"/>
</dbReference>
<evidence type="ECO:0000313" key="11">
    <source>
        <dbReference type="Proteomes" id="UP000298493"/>
    </source>
</evidence>
<gene>
    <name evidence="10" type="ORF">E6O75_ATG06281</name>
</gene>
<evidence type="ECO:0000256" key="4">
    <source>
        <dbReference type="ARBA" id="ARBA00023015"/>
    </source>
</evidence>
<comment type="subcellular location">
    <subcellularLocation>
        <location evidence="1">Mitochondrion</location>
    </subcellularLocation>
</comment>
<dbReference type="STRING" id="86259.A0A4Z1P2N8"/>
<sequence>MSHLSKIQKRRPGHGKTIWLFSHIKTHQVLCSLSQYPEEKKMLKQLTFYGKQTQAQEIRRDLFRPFAAVYTPSPEFGMNVYQKLREYRHVRDYQWTFRPTTKEIEETVKKAIEEERMPKFDNRLPTLKERAKLLMDQKAATIADLCHILWRETESAQKAKNLERGRTKRAKKIKNAKWAQVQTMAARARAGELQKYNFWVKRRQDAIEAADSDKDKALGKKGLMMLKIKRNELLRAKEAVDFVSGRKVPLAQRLNWNQNLRAMVQSRTTRIVNPEKPPPPPEEPRAPEPDIRQQQDGYSGEDEILIQWKDMTDGYYANEWPPEVMHGNLDIKYLGNESVLNDDLEAEADLQEEAVREPKEERKGSFMGKFMDTMRAPFKMNSVKADGEEARR</sequence>
<feature type="compositionally biased region" description="Basic and acidic residues" evidence="9">
    <location>
        <begin position="353"/>
        <end position="364"/>
    </location>
</feature>
<keyword evidence="6" id="KW-0804">Transcription</keyword>
<dbReference type="GO" id="GO:0003735">
    <property type="term" value="F:structural constituent of ribosome"/>
    <property type="evidence" value="ECO:0007669"/>
    <property type="project" value="TreeGrafter"/>
</dbReference>
<dbReference type="Pfam" id="PF12829">
    <property type="entry name" value="Mhr1"/>
    <property type="match status" value="1"/>
</dbReference>
<keyword evidence="11" id="KW-1185">Reference proteome</keyword>
<accession>A0A4Z1P2N8</accession>
<evidence type="ECO:0000256" key="5">
    <source>
        <dbReference type="ARBA" id="ARBA00023128"/>
    </source>
</evidence>
<dbReference type="Proteomes" id="UP000298493">
    <property type="component" value="Unassembled WGS sequence"/>
</dbReference>
<keyword evidence="5" id="KW-0496">Mitochondrion</keyword>
<dbReference type="AlphaFoldDB" id="A0A4Z1P2N8"/>
<evidence type="ECO:0000256" key="3">
    <source>
        <dbReference type="ARBA" id="ARBA00022980"/>
    </source>
</evidence>
<feature type="region of interest" description="Disordered" evidence="9">
    <location>
        <begin position="268"/>
        <end position="298"/>
    </location>
</feature>
<evidence type="ECO:0000256" key="8">
    <source>
        <dbReference type="ARBA" id="ARBA00035185"/>
    </source>
</evidence>
<evidence type="ECO:0000256" key="1">
    <source>
        <dbReference type="ARBA" id="ARBA00004173"/>
    </source>
</evidence>
<evidence type="ECO:0000256" key="2">
    <source>
        <dbReference type="ARBA" id="ARBA00010741"/>
    </source>
</evidence>
<evidence type="ECO:0000256" key="6">
    <source>
        <dbReference type="ARBA" id="ARBA00023163"/>
    </source>
</evidence>
<evidence type="ECO:0000313" key="10">
    <source>
        <dbReference type="EMBL" id="TID18205.1"/>
    </source>
</evidence>
<organism evidence="10 11">
    <name type="scientific">Venturia nashicola</name>
    <dbReference type="NCBI Taxonomy" id="86259"/>
    <lineage>
        <taxon>Eukaryota</taxon>
        <taxon>Fungi</taxon>
        <taxon>Dikarya</taxon>
        <taxon>Ascomycota</taxon>
        <taxon>Pezizomycotina</taxon>
        <taxon>Dothideomycetes</taxon>
        <taxon>Pleosporomycetidae</taxon>
        <taxon>Venturiales</taxon>
        <taxon>Venturiaceae</taxon>
        <taxon>Venturia</taxon>
    </lineage>
</organism>
<comment type="caution">
    <text evidence="10">The sequence shown here is derived from an EMBL/GenBank/DDBJ whole genome shotgun (WGS) entry which is preliminary data.</text>
</comment>
<dbReference type="GO" id="GO:0005739">
    <property type="term" value="C:mitochondrion"/>
    <property type="evidence" value="ECO:0007669"/>
    <property type="project" value="UniProtKB-SubCell"/>
</dbReference>
<dbReference type="GO" id="GO:1990904">
    <property type="term" value="C:ribonucleoprotein complex"/>
    <property type="evidence" value="ECO:0007669"/>
    <property type="project" value="UniProtKB-KW"/>
</dbReference>
<dbReference type="EMBL" id="SNSC02000014">
    <property type="protein sequence ID" value="TID18205.1"/>
    <property type="molecule type" value="Genomic_DNA"/>
</dbReference>
<evidence type="ECO:0000256" key="9">
    <source>
        <dbReference type="SAM" id="MobiDB-lite"/>
    </source>
</evidence>
<comment type="similarity">
    <text evidence="2">Belongs to the mitochondrion-specific ribosomal protein mL67 family.</text>
</comment>
<reference evidence="10 11" key="1">
    <citation type="submission" date="2019-04" db="EMBL/GenBank/DDBJ databases">
        <title>High contiguity whole genome sequence and gene annotation resource for two Venturia nashicola isolates.</title>
        <authorList>
            <person name="Prokchorchik M."/>
            <person name="Won K."/>
            <person name="Lee Y."/>
            <person name="Choi E.D."/>
            <person name="Segonzac C."/>
            <person name="Sohn K.H."/>
        </authorList>
    </citation>
    <scope>NUCLEOTIDE SEQUENCE [LARGE SCALE GENOMIC DNA]</scope>
    <source>
        <strain evidence="10 11">PRI2</strain>
    </source>
</reference>
<feature type="region of interest" description="Disordered" evidence="9">
    <location>
        <begin position="351"/>
        <end position="370"/>
    </location>
</feature>
<dbReference type="GO" id="GO:0000150">
    <property type="term" value="F:DNA strand exchange activity"/>
    <property type="evidence" value="ECO:0007669"/>
    <property type="project" value="InterPro"/>
</dbReference>